<protein>
    <recommendedName>
        <fullName evidence="4">DUF2326 domain-containing protein</fullName>
    </recommendedName>
</protein>
<organism evidence="2 3">
    <name type="scientific">Paenirhodobacter hankyongi</name>
    <dbReference type="NCBI Taxonomy" id="2294033"/>
    <lineage>
        <taxon>Bacteria</taxon>
        <taxon>Pseudomonadati</taxon>
        <taxon>Pseudomonadota</taxon>
        <taxon>Alphaproteobacteria</taxon>
        <taxon>Rhodobacterales</taxon>
        <taxon>Rhodobacter group</taxon>
        <taxon>Paenirhodobacter</taxon>
    </lineage>
</organism>
<reference evidence="2 3" key="1">
    <citation type="submission" date="2018-10" db="EMBL/GenBank/DDBJ databases">
        <title>Rhodobacter sp . BO-81.</title>
        <authorList>
            <person name="Im W.T."/>
        </authorList>
    </citation>
    <scope>NUCLEOTIDE SEQUENCE [LARGE SCALE GENOMIC DNA]</scope>
    <source>
        <strain evidence="2 3">BO-81</strain>
    </source>
</reference>
<proteinExistence type="predicted"/>
<dbReference type="EMBL" id="RCHI01000018">
    <property type="protein sequence ID" value="RLL62907.1"/>
    <property type="molecule type" value="Genomic_DNA"/>
</dbReference>
<keyword evidence="3" id="KW-1185">Reference proteome</keyword>
<evidence type="ECO:0008006" key="4">
    <source>
        <dbReference type="Google" id="ProtNLM"/>
    </source>
</evidence>
<gene>
    <name evidence="2" type="ORF">DYS74_15655</name>
</gene>
<comment type="caution">
    <text evidence="2">The sequence shown here is derived from an EMBL/GenBank/DDBJ whole genome shotgun (WGS) entry which is preliminary data.</text>
</comment>
<evidence type="ECO:0000256" key="1">
    <source>
        <dbReference type="SAM" id="Coils"/>
    </source>
</evidence>
<keyword evidence="1" id="KW-0175">Coiled coil</keyword>
<dbReference type="RefSeq" id="WP_121534614.1">
    <property type="nucleotide sequence ID" value="NZ_RCHI01000018.1"/>
</dbReference>
<name>A0A421BKH3_9RHOB</name>
<accession>A0A421BKH3</accession>
<dbReference type="AlphaFoldDB" id="A0A421BKH3"/>
<dbReference type="SUPFAM" id="SSF52540">
    <property type="entry name" value="P-loop containing nucleoside triphosphate hydrolases"/>
    <property type="match status" value="1"/>
</dbReference>
<dbReference type="InterPro" id="IPR027417">
    <property type="entry name" value="P-loop_NTPase"/>
</dbReference>
<evidence type="ECO:0000313" key="2">
    <source>
        <dbReference type="EMBL" id="RLL62907.1"/>
    </source>
</evidence>
<feature type="coiled-coil region" evidence="1">
    <location>
        <begin position="389"/>
        <end position="458"/>
    </location>
</feature>
<evidence type="ECO:0000313" key="3">
    <source>
        <dbReference type="Proteomes" id="UP000279673"/>
    </source>
</evidence>
<dbReference type="Proteomes" id="UP000279673">
    <property type="component" value="Unassembled WGS sequence"/>
</dbReference>
<sequence length="653" mass="72621">MAQVDLFAPELKPPVAPADRREPRLWVRRVALFADPSTSIRDIPLRPGLNIIWTPDMSSSGALAHGSGKTTLCRLIRGCLGEAHFATPEQKLRMMRHYPNGFAAAEVMIDGVCWVAFRHWGLARDYVVRCDSIEEGLTRGWVEGDLTSLDEVITRAFFESFAGQAPADVGEDRIWDVLRAWLTRDQECRLSDILDWRSSKTETGSRAQQLGAASKLAMMRLALRAIDADERKAAEEAQKLSKAVDAERKRTDAKKLLRDEELAELRREFGVDESVGFEDDLERKGLISLAEAALQEAMRAELPLAPDYAGLLARSETLNEERQGLVDERAAATLAASEKRLEAGHLRSEAEIGVMDLSVAPVRVCPVCKVPVDQVLVDGCKISSEPCDTTKLRKDISDKRNKAQNLEQEAGGAEQQVQRLTARIQQIDDALGQIKRDQEQAEKRKEAVEQAREEILDGIVHQRQCLDQVRRLSQATAENNEPSASQLRLDVLRAQVKAGQERAQKALGDVEQRFRGFVAQWLQGGAEGKLHLDGNGLRADVQFSGRGEISTAALDSLKIVAFDLVALHMAAEDKVTLPAFLIHDSPREADLDAALYRRLFEFVVGWESESSPCSFQYIVTTTTAPPDFLQDGPQMRLEMHSTPSSERLFKVDL</sequence>